<accession>A0ABR2UYW0</accession>
<evidence type="ECO:0000313" key="3">
    <source>
        <dbReference type="Proteomes" id="UP001408356"/>
    </source>
</evidence>
<proteinExistence type="predicted"/>
<gene>
    <name evidence="2" type="ORF">SUNI508_14098</name>
</gene>
<dbReference type="Proteomes" id="UP001408356">
    <property type="component" value="Unassembled WGS sequence"/>
</dbReference>
<comment type="caution">
    <text evidence="2">The sequence shown here is derived from an EMBL/GenBank/DDBJ whole genome shotgun (WGS) entry which is preliminary data.</text>
</comment>
<keyword evidence="3" id="KW-1185">Reference proteome</keyword>
<reference evidence="2 3" key="1">
    <citation type="journal article" date="2024" name="J. Plant Pathol.">
        <title>Sequence and assembly of the genome of Seiridium unicorne, isolate CBS 538.82, causal agent of cypress canker disease.</title>
        <authorList>
            <person name="Scali E."/>
            <person name="Rocca G.D."/>
            <person name="Danti R."/>
            <person name="Garbelotto M."/>
            <person name="Barberini S."/>
            <person name="Baroncelli R."/>
            <person name="Emiliani G."/>
        </authorList>
    </citation>
    <scope>NUCLEOTIDE SEQUENCE [LARGE SCALE GENOMIC DNA]</scope>
    <source>
        <strain evidence="2 3">BM-138-508</strain>
    </source>
</reference>
<dbReference type="Pfam" id="PF08240">
    <property type="entry name" value="ADH_N"/>
    <property type="match status" value="1"/>
</dbReference>
<feature type="domain" description="Alcohol dehydrogenase-like N-terminal" evidence="1">
    <location>
        <begin position="6"/>
        <end position="50"/>
    </location>
</feature>
<feature type="non-terminal residue" evidence="2">
    <location>
        <position position="58"/>
    </location>
</feature>
<dbReference type="Gene3D" id="3.90.180.10">
    <property type="entry name" value="Medium-chain alcohol dehydrogenases, catalytic domain"/>
    <property type="match status" value="1"/>
</dbReference>
<dbReference type="EMBL" id="JARVKF010000289">
    <property type="protein sequence ID" value="KAK9419742.1"/>
    <property type="molecule type" value="Genomic_DNA"/>
</dbReference>
<sequence>MPVLAPGIAIVKVAAVAINPSDAKFLDYSPAPGAVHGTDFSGTIVTLGDETVVSGRFA</sequence>
<dbReference type="SUPFAM" id="SSF50129">
    <property type="entry name" value="GroES-like"/>
    <property type="match status" value="1"/>
</dbReference>
<dbReference type="InterPro" id="IPR011032">
    <property type="entry name" value="GroES-like_sf"/>
</dbReference>
<dbReference type="InterPro" id="IPR013154">
    <property type="entry name" value="ADH-like_N"/>
</dbReference>
<organism evidence="2 3">
    <name type="scientific">Seiridium unicorne</name>
    <dbReference type="NCBI Taxonomy" id="138068"/>
    <lineage>
        <taxon>Eukaryota</taxon>
        <taxon>Fungi</taxon>
        <taxon>Dikarya</taxon>
        <taxon>Ascomycota</taxon>
        <taxon>Pezizomycotina</taxon>
        <taxon>Sordariomycetes</taxon>
        <taxon>Xylariomycetidae</taxon>
        <taxon>Amphisphaeriales</taxon>
        <taxon>Sporocadaceae</taxon>
        <taxon>Seiridium</taxon>
    </lineage>
</organism>
<protein>
    <submittedName>
        <fullName evidence="2">Polyketide enoylreductase</fullName>
    </submittedName>
</protein>
<evidence type="ECO:0000313" key="2">
    <source>
        <dbReference type="EMBL" id="KAK9419742.1"/>
    </source>
</evidence>
<name>A0ABR2UYW0_9PEZI</name>
<evidence type="ECO:0000259" key="1">
    <source>
        <dbReference type="Pfam" id="PF08240"/>
    </source>
</evidence>